<evidence type="ECO:0000256" key="2">
    <source>
        <dbReference type="ARBA" id="ARBA00022737"/>
    </source>
</evidence>
<dbReference type="AlphaFoldDB" id="A0A415MCS5"/>
<dbReference type="InterPro" id="IPR017871">
    <property type="entry name" value="ABC_transporter-like_CS"/>
</dbReference>
<comment type="caution">
    <text evidence="6">The sequence shown here is derived from an EMBL/GenBank/DDBJ whole genome shotgun (WGS) entry which is preliminary data.</text>
</comment>
<gene>
    <name evidence="6" type="ORF">DW007_03965</name>
</gene>
<dbReference type="SUPFAM" id="SSF52540">
    <property type="entry name" value="P-loop containing nucleoside triphosphate hydrolases"/>
    <property type="match status" value="2"/>
</dbReference>
<dbReference type="PANTHER" id="PTHR43790:SF9">
    <property type="entry name" value="GALACTOFURANOSE TRANSPORTER ATP-BINDING PROTEIN YTFR"/>
    <property type="match status" value="1"/>
</dbReference>
<dbReference type="InterPro" id="IPR003439">
    <property type="entry name" value="ABC_transporter-like_ATP-bd"/>
</dbReference>
<dbReference type="Gene3D" id="3.40.50.300">
    <property type="entry name" value="P-loop containing nucleotide triphosphate hydrolases"/>
    <property type="match status" value="2"/>
</dbReference>
<dbReference type="Pfam" id="PF00005">
    <property type="entry name" value="ABC_tran"/>
    <property type="match status" value="2"/>
</dbReference>
<keyword evidence="2" id="KW-0677">Repeat</keyword>
<sequence length="501" mass="55053">MASKGEAILEVKDMCKNFGVTVALNHVNFVLKTGEVRGLIGENGSGKSTVSSIASGMQKATSGEMLYLGKPWAPASALEAQQNGICMIVQEAGTIAGIPVADNIFLGHEKLFAKGPFVNHSKMVKAAQELLDSLGIEIDASVRTERLDLQQCKLVEIAKAMYWQPKILVVDETTTALSQTGRNLLYKLMRKMADEGGSVMFISHDLDEMMEHCDAVTVLRDGNIIGSLDKEEFDGNKMKEMMVGREVSGNYYRNDNDSYEDEITLKAHCITTRKDLLCFNLELHKGEVLGIGGLSECGMHTVGKALFGYEKILDGKVTVGAKQTVVKNPETAIANGIAYTSKDRDHESLGLAGSIRDNIASTGYYFNRIFGPIISFGKEKKFVQNQIDTLELKCASQYHSVNTLSGGNKQKVVFGKWIGSEADVLILDCPTRGIDIGVKASMYQLIYKMKKQGKSIILISEELPELIGMSDRILIMKDGKIVHEAMRSENPTEHDLINYMI</sequence>
<dbReference type="EMBL" id="QROY01000003">
    <property type="protein sequence ID" value="RHL70143.1"/>
    <property type="molecule type" value="Genomic_DNA"/>
</dbReference>
<dbReference type="PROSITE" id="PS00211">
    <property type="entry name" value="ABC_TRANSPORTER_1"/>
    <property type="match status" value="1"/>
</dbReference>
<evidence type="ECO:0000313" key="7">
    <source>
        <dbReference type="Proteomes" id="UP000285201"/>
    </source>
</evidence>
<dbReference type="PROSITE" id="PS50893">
    <property type="entry name" value="ABC_TRANSPORTER_2"/>
    <property type="match status" value="2"/>
</dbReference>
<dbReference type="PANTHER" id="PTHR43790">
    <property type="entry name" value="CARBOHYDRATE TRANSPORT ATP-BINDING PROTEIN MG119-RELATED"/>
    <property type="match status" value="1"/>
</dbReference>
<evidence type="ECO:0000256" key="4">
    <source>
        <dbReference type="ARBA" id="ARBA00022840"/>
    </source>
</evidence>
<dbReference type="GO" id="GO:0005524">
    <property type="term" value="F:ATP binding"/>
    <property type="evidence" value="ECO:0007669"/>
    <property type="project" value="UniProtKB-KW"/>
</dbReference>
<organism evidence="6 7">
    <name type="scientific">Lachnospira eligens</name>
    <dbReference type="NCBI Taxonomy" id="39485"/>
    <lineage>
        <taxon>Bacteria</taxon>
        <taxon>Bacillati</taxon>
        <taxon>Bacillota</taxon>
        <taxon>Clostridia</taxon>
        <taxon>Lachnospirales</taxon>
        <taxon>Lachnospiraceae</taxon>
        <taxon>Lachnospira</taxon>
    </lineage>
</organism>
<dbReference type="RefSeq" id="WP_118264662.1">
    <property type="nucleotide sequence ID" value="NZ_DAWEPM010000023.1"/>
</dbReference>
<dbReference type="CDD" id="cd03215">
    <property type="entry name" value="ABC_Carb_Monos_II"/>
    <property type="match status" value="1"/>
</dbReference>
<keyword evidence="1" id="KW-0813">Transport</keyword>
<dbReference type="InterPro" id="IPR050107">
    <property type="entry name" value="ABC_carbohydrate_import_ATPase"/>
</dbReference>
<keyword evidence="4 6" id="KW-0067">ATP-binding</keyword>
<dbReference type="GO" id="GO:0016887">
    <property type="term" value="F:ATP hydrolysis activity"/>
    <property type="evidence" value="ECO:0007669"/>
    <property type="project" value="InterPro"/>
</dbReference>
<feature type="domain" description="ABC transporter" evidence="5">
    <location>
        <begin position="259"/>
        <end position="500"/>
    </location>
</feature>
<evidence type="ECO:0000259" key="5">
    <source>
        <dbReference type="PROSITE" id="PS50893"/>
    </source>
</evidence>
<dbReference type="InterPro" id="IPR003593">
    <property type="entry name" value="AAA+_ATPase"/>
</dbReference>
<dbReference type="InterPro" id="IPR027417">
    <property type="entry name" value="P-loop_NTPase"/>
</dbReference>
<reference evidence="6 7" key="1">
    <citation type="submission" date="2018-08" db="EMBL/GenBank/DDBJ databases">
        <title>A genome reference for cultivated species of the human gut microbiota.</title>
        <authorList>
            <person name="Zou Y."/>
            <person name="Xue W."/>
            <person name="Luo G."/>
        </authorList>
    </citation>
    <scope>NUCLEOTIDE SEQUENCE [LARGE SCALE GENOMIC DNA]</scope>
    <source>
        <strain evidence="6 7">AF36-7BH</strain>
    </source>
</reference>
<dbReference type="Proteomes" id="UP000285201">
    <property type="component" value="Unassembled WGS sequence"/>
</dbReference>
<proteinExistence type="predicted"/>
<accession>A0A415MCS5</accession>
<dbReference type="CDD" id="cd03216">
    <property type="entry name" value="ABC_Carb_Monos_I"/>
    <property type="match status" value="1"/>
</dbReference>
<keyword evidence="3" id="KW-0547">Nucleotide-binding</keyword>
<dbReference type="SMART" id="SM00382">
    <property type="entry name" value="AAA"/>
    <property type="match status" value="2"/>
</dbReference>
<name>A0A415MCS5_9FIRM</name>
<evidence type="ECO:0000256" key="1">
    <source>
        <dbReference type="ARBA" id="ARBA00022448"/>
    </source>
</evidence>
<protein>
    <submittedName>
        <fullName evidence="6">Sugar ABC transporter ATP-binding protein</fullName>
    </submittedName>
</protein>
<feature type="domain" description="ABC transporter" evidence="5">
    <location>
        <begin position="9"/>
        <end position="246"/>
    </location>
</feature>
<evidence type="ECO:0000313" key="6">
    <source>
        <dbReference type="EMBL" id="RHL70143.1"/>
    </source>
</evidence>
<evidence type="ECO:0000256" key="3">
    <source>
        <dbReference type="ARBA" id="ARBA00022741"/>
    </source>
</evidence>